<dbReference type="Pfam" id="PF06738">
    <property type="entry name" value="ThrE"/>
    <property type="match status" value="1"/>
</dbReference>
<evidence type="ECO:0000256" key="1">
    <source>
        <dbReference type="ARBA" id="ARBA00004651"/>
    </source>
</evidence>
<name>M1ZCX2_9FIRM</name>
<keyword evidence="4 7" id="KW-1133">Transmembrane helix</keyword>
<reference evidence="9 10" key="1">
    <citation type="submission" date="2016-11" db="EMBL/GenBank/DDBJ databases">
        <authorList>
            <person name="Manzoor S."/>
        </authorList>
    </citation>
    <scope>NUCLEOTIDE SEQUENCE [LARGE SCALE GENOMIC DNA]</scope>
    <source>
        <strain evidence="9">Clostridium ultunense strain Esp</strain>
    </source>
</reference>
<comment type="subcellular location">
    <subcellularLocation>
        <location evidence="1">Cell membrane</location>
        <topology evidence="1">Multi-pass membrane protein</topology>
    </subcellularLocation>
</comment>
<evidence type="ECO:0000313" key="10">
    <source>
        <dbReference type="Proteomes" id="UP000245423"/>
    </source>
</evidence>
<keyword evidence="5 7" id="KW-0472">Membrane</keyword>
<proteinExistence type="inferred from homology"/>
<dbReference type="GO" id="GO:0005886">
    <property type="term" value="C:plasma membrane"/>
    <property type="evidence" value="ECO:0007669"/>
    <property type="project" value="UniProtKB-SubCell"/>
</dbReference>
<keyword evidence="2" id="KW-1003">Cell membrane</keyword>
<keyword evidence="3 7" id="KW-0812">Transmembrane</keyword>
<dbReference type="Proteomes" id="UP000245423">
    <property type="component" value="Chromosome 1"/>
</dbReference>
<dbReference type="InterPro" id="IPR010619">
    <property type="entry name" value="ThrE-like_N"/>
</dbReference>
<accession>M1ZCX2</accession>
<feature type="transmembrane region" description="Helical" evidence="7">
    <location>
        <begin position="124"/>
        <end position="143"/>
    </location>
</feature>
<gene>
    <name evidence="9" type="ORF">CUESP1_1547</name>
</gene>
<sequence length="262" mass="28795">MDLSRKSNRSEAKRLLLLAILAGQTMLKNGAETYRAEDTIERICKSRYGIKYADAFATPTGIFASLEFEGEIITYLIRVKSTKIDLNKINLVNEFSREFVNSNMSVDDGLTKLRRINKIDNYNVLIRSLFGSLACAFFSLLFGGTIKDFISSYLVSLVVLLSVNKIDKYKMTFFINNFIGAALASILSIISIKIGIGKNMDTIIIASIMSLVPGVAITNAMRDTISGDFVSGLSRGMEAIFSALAIAFGVGVVLNIYFKGLI</sequence>
<organism evidence="9 10">
    <name type="scientific">[Clostridium] ultunense Esp</name>
    <dbReference type="NCBI Taxonomy" id="1288971"/>
    <lineage>
        <taxon>Bacteria</taxon>
        <taxon>Bacillati</taxon>
        <taxon>Bacillota</taxon>
        <taxon>Tissierellia</taxon>
        <taxon>Tissierellales</taxon>
        <taxon>Tepidimicrobiaceae</taxon>
        <taxon>Schnuerera</taxon>
    </lineage>
</organism>
<evidence type="ECO:0000256" key="3">
    <source>
        <dbReference type="ARBA" id="ARBA00022692"/>
    </source>
</evidence>
<dbReference type="OrthoDB" id="9813917at2"/>
<dbReference type="PANTHER" id="PTHR34390">
    <property type="entry name" value="UPF0442 PROTEIN YJJB-RELATED"/>
    <property type="match status" value="1"/>
</dbReference>
<keyword evidence="10" id="KW-1185">Reference proteome</keyword>
<dbReference type="AlphaFoldDB" id="M1ZCX2"/>
<comment type="similarity">
    <text evidence="6">Belongs to the ThrE exporter (TC 2.A.79) family.</text>
</comment>
<dbReference type="EMBL" id="LT669839">
    <property type="protein sequence ID" value="SHD76911.1"/>
    <property type="molecule type" value="Genomic_DNA"/>
</dbReference>
<dbReference type="HOGENOM" id="CLU_070277_0_0_9"/>
<feature type="transmembrane region" description="Helical" evidence="7">
    <location>
        <begin position="173"/>
        <end position="196"/>
    </location>
</feature>
<evidence type="ECO:0000256" key="7">
    <source>
        <dbReference type="SAM" id="Phobius"/>
    </source>
</evidence>
<evidence type="ECO:0000256" key="4">
    <source>
        <dbReference type="ARBA" id="ARBA00022989"/>
    </source>
</evidence>
<protein>
    <submittedName>
        <fullName evidence="9">Putative membrane protein</fullName>
    </submittedName>
</protein>
<dbReference type="GO" id="GO:0022857">
    <property type="term" value="F:transmembrane transporter activity"/>
    <property type="evidence" value="ECO:0007669"/>
    <property type="project" value="InterPro"/>
</dbReference>
<evidence type="ECO:0000256" key="6">
    <source>
        <dbReference type="ARBA" id="ARBA00034125"/>
    </source>
</evidence>
<evidence type="ECO:0000256" key="5">
    <source>
        <dbReference type="ARBA" id="ARBA00023136"/>
    </source>
</evidence>
<feature type="transmembrane region" description="Helical" evidence="7">
    <location>
        <begin position="202"/>
        <end position="220"/>
    </location>
</feature>
<evidence type="ECO:0000313" key="9">
    <source>
        <dbReference type="EMBL" id="SHD76911.1"/>
    </source>
</evidence>
<dbReference type="RefSeq" id="WP_005586110.1">
    <property type="nucleotide sequence ID" value="NZ_LT669839.1"/>
</dbReference>
<dbReference type="PANTHER" id="PTHR34390:SF2">
    <property type="entry name" value="SUCCINATE TRANSPORTER SUBUNIT YJJP-RELATED"/>
    <property type="match status" value="1"/>
</dbReference>
<dbReference type="InterPro" id="IPR050539">
    <property type="entry name" value="ThrE_Dicarb/AminoAcid_Exp"/>
</dbReference>
<feature type="transmembrane region" description="Helical" evidence="7">
    <location>
        <begin position="240"/>
        <end position="258"/>
    </location>
</feature>
<evidence type="ECO:0000256" key="2">
    <source>
        <dbReference type="ARBA" id="ARBA00022475"/>
    </source>
</evidence>
<evidence type="ECO:0000259" key="8">
    <source>
        <dbReference type="Pfam" id="PF06738"/>
    </source>
</evidence>
<dbReference type="GO" id="GO:0015744">
    <property type="term" value="P:succinate transport"/>
    <property type="evidence" value="ECO:0007669"/>
    <property type="project" value="TreeGrafter"/>
</dbReference>
<feature type="domain" description="Threonine/serine exporter-like N-terminal" evidence="8">
    <location>
        <begin position="18"/>
        <end position="256"/>
    </location>
</feature>